<gene>
    <name evidence="1" type="ORF">PHYPA_027128</name>
</gene>
<reference evidence="2" key="3">
    <citation type="submission" date="2020-12" db="UniProtKB">
        <authorList>
            <consortium name="EnsemblPlants"/>
        </authorList>
    </citation>
    <scope>IDENTIFICATION</scope>
</reference>
<protein>
    <submittedName>
        <fullName evidence="1 2">Uncharacterized protein</fullName>
    </submittedName>
</protein>
<name>A0A2K1INF5_PHYPA</name>
<dbReference type="EMBL" id="ABEU02000022">
    <property type="protein sequence ID" value="PNR30812.1"/>
    <property type="molecule type" value="Genomic_DNA"/>
</dbReference>
<dbReference type="Gramene" id="Pp3c22_14080V3.1">
    <property type="protein sequence ID" value="PAC:32903890.CDS.1"/>
    <property type="gene ID" value="Pp3c22_14080"/>
</dbReference>
<reference evidence="1 3" key="2">
    <citation type="journal article" date="2018" name="Plant J.">
        <title>The Physcomitrella patens chromosome-scale assembly reveals moss genome structure and evolution.</title>
        <authorList>
            <person name="Lang D."/>
            <person name="Ullrich K.K."/>
            <person name="Murat F."/>
            <person name="Fuchs J."/>
            <person name="Jenkins J."/>
            <person name="Haas F.B."/>
            <person name="Piednoel M."/>
            <person name="Gundlach H."/>
            <person name="Van Bel M."/>
            <person name="Meyberg R."/>
            <person name="Vives C."/>
            <person name="Morata J."/>
            <person name="Symeonidi A."/>
            <person name="Hiss M."/>
            <person name="Muchero W."/>
            <person name="Kamisugi Y."/>
            <person name="Saleh O."/>
            <person name="Blanc G."/>
            <person name="Decker E.L."/>
            <person name="van Gessel N."/>
            <person name="Grimwood J."/>
            <person name="Hayes R.D."/>
            <person name="Graham S.W."/>
            <person name="Gunter L.E."/>
            <person name="McDaniel S.F."/>
            <person name="Hoernstein S.N.W."/>
            <person name="Larsson A."/>
            <person name="Li F.W."/>
            <person name="Perroud P.F."/>
            <person name="Phillips J."/>
            <person name="Ranjan P."/>
            <person name="Rokshar D.S."/>
            <person name="Rothfels C.J."/>
            <person name="Schneider L."/>
            <person name="Shu S."/>
            <person name="Stevenson D.W."/>
            <person name="Thummler F."/>
            <person name="Tillich M."/>
            <person name="Villarreal Aguilar J.C."/>
            <person name="Widiez T."/>
            <person name="Wong G.K."/>
            <person name="Wymore A."/>
            <person name="Zhang Y."/>
            <person name="Zimmer A.D."/>
            <person name="Quatrano R.S."/>
            <person name="Mayer K.F.X."/>
            <person name="Goodstein D."/>
            <person name="Casacuberta J.M."/>
            <person name="Vandepoele K."/>
            <person name="Reski R."/>
            <person name="Cuming A.C."/>
            <person name="Tuskan G.A."/>
            <person name="Maumus F."/>
            <person name="Salse J."/>
            <person name="Schmutz J."/>
            <person name="Rensing S.A."/>
        </authorList>
    </citation>
    <scope>NUCLEOTIDE SEQUENCE [LARGE SCALE GENOMIC DNA]</scope>
    <source>
        <strain evidence="2 3">cv. Gransden 2004</strain>
    </source>
</reference>
<dbReference type="AlphaFoldDB" id="A0A2K1INF5"/>
<evidence type="ECO:0000313" key="1">
    <source>
        <dbReference type="EMBL" id="PNR30812.1"/>
    </source>
</evidence>
<dbReference type="EnsemblPlants" id="Pp3c22_14080V3.1">
    <property type="protein sequence ID" value="PAC:32903890.CDS.1"/>
    <property type="gene ID" value="Pp3c22_14080"/>
</dbReference>
<dbReference type="Gramene" id="Pp3c22_14080V3.2">
    <property type="protein sequence ID" value="PAC:32903891.CDS.1"/>
    <property type="gene ID" value="Pp3c22_14080"/>
</dbReference>
<dbReference type="Proteomes" id="UP000006727">
    <property type="component" value="Chromosome 22"/>
</dbReference>
<proteinExistence type="predicted"/>
<sequence>MWTFCTHAGSLGTIVVYAWIVDTLKCLLCSVYRLLLSMVAAAPVRSPSNLLPNSRKHYRDKFSTELTQVTAMVLLVGHDLVYSSVKLPAGLCLPFFGEPACSAGSRDE</sequence>
<organism evidence="1">
    <name type="scientific">Physcomitrium patens</name>
    <name type="common">Spreading-leaved earth moss</name>
    <name type="synonym">Physcomitrella patens</name>
    <dbReference type="NCBI Taxonomy" id="3218"/>
    <lineage>
        <taxon>Eukaryota</taxon>
        <taxon>Viridiplantae</taxon>
        <taxon>Streptophyta</taxon>
        <taxon>Embryophyta</taxon>
        <taxon>Bryophyta</taxon>
        <taxon>Bryophytina</taxon>
        <taxon>Bryopsida</taxon>
        <taxon>Funariidae</taxon>
        <taxon>Funariales</taxon>
        <taxon>Funariaceae</taxon>
        <taxon>Physcomitrium</taxon>
    </lineage>
</organism>
<dbReference type="PaxDb" id="3218-PP1S71_346V6.1"/>
<dbReference type="EnsemblPlants" id="Pp3c22_14080V3.2">
    <property type="protein sequence ID" value="PAC:32903891.CDS.1"/>
    <property type="gene ID" value="Pp3c22_14080"/>
</dbReference>
<evidence type="ECO:0000313" key="3">
    <source>
        <dbReference type="Proteomes" id="UP000006727"/>
    </source>
</evidence>
<reference evidence="1 3" key="1">
    <citation type="journal article" date="2008" name="Science">
        <title>The Physcomitrella genome reveals evolutionary insights into the conquest of land by plants.</title>
        <authorList>
            <person name="Rensing S."/>
            <person name="Lang D."/>
            <person name="Zimmer A."/>
            <person name="Terry A."/>
            <person name="Salamov A."/>
            <person name="Shapiro H."/>
            <person name="Nishiyama T."/>
            <person name="Perroud P.-F."/>
            <person name="Lindquist E."/>
            <person name="Kamisugi Y."/>
            <person name="Tanahashi T."/>
            <person name="Sakakibara K."/>
            <person name="Fujita T."/>
            <person name="Oishi K."/>
            <person name="Shin-I T."/>
            <person name="Kuroki Y."/>
            <person name="Toyoda A."/>
            <person name="Suzuki Y."/>
            <person name="Hashimoto A."/>
            <person name="Yamaguchi K."/>
            <person name="Sugano A."/>
            <person name="Kohara Y."/>
            <person name="Fujiyama A."/>
            <person name="Anterola A."/>
            <person name="Aoki S."/>
            <person name="Ashton N."/>
            <person name="Barbazuk W.B."/>
            <person name="Barker E."/>
            <person name="Bennetzen J."/>
            <person name="Bezanilla M."/>
            <person name="Blankenship R."/>
            <person name="Cho S.H."/>
            <person name="Dutcher S."/>
            <person name="Estelle M."/>
            <person name="Fawcett J.A."/>
            <person name="Gundlach H."/>
            <person name="Hanada K."/>
            <person name="Heyl A."/>
            <person name="Hicks K.A."/>
            <person name="Hugh J."/>
            <person name="Lohr M."/>
            <person name="Mayer K."/>
            <person name="Melkozernov A."/>
            <person name="Murata T."/>
            <person name="Nelson D."/>
            <person name="Pils B."/>
            <person name="Prigge M."/>
            <person name="Reiss B."/>
            <person name="Renner T."/>
            <person name="Rombauts S."/>
            <person name="Rushton P."/>
            <person name="Sanderfoot A."/>
            <person name="Schween G."/>
            <person name="Shiu S.-H."/>
            <person name="Stueber K."/>
            <person name="Theodoulou F.L."/>
            <person name="Tu H."/>
            <person name="Van de Peer Y."/>
            <person name="Verrier P.J."/>
            <person name="Waters E."/>
            <person name="Wood A."/>
            <person name="Yang L."/>
            <person name="Cove D."/>
            <person name="Cuming A."/>
            <person name="Hasebe M."/>
            <person name="Lucas S."/>
            <person name="Mishler D.B."/>
            <person name="Reski R."/>
            <person name="Grigoriev I."/>
            <person name="Quatrano R.S."/>
            <person name="Boore J.L."/>
        </authorList>
    </citation>
    <scope>NUCLEOTIDE SEQUENCE [LARGE SCALE GENOMIC DNA]</scope>
    <source>
        <strain evidence="2 3">cv. Gransden 2004</strain>
    </source>
</reference>
<dbReference type="InParanoid" id="A0A2K1INF5"/>
<accession>A0A2K1INF5</accession>
<keyword evidence="3" id="KW-1185">Reference proteome</keyword>
<evidence type="ECO:0000313" key="2">
    <source>
        <dbReference type="EnsemblPlants" id="PAC:32903890.CDS.1"/>
    </source>
</evidence>